<protein>
    <submittedName>
        <fullName evidence="1">Uncharacterized protein</fullName>
    </submittedName>
</protein>
<evidence type="ECO:0000313" key="2">
    <source>
        <dbReference type="Proteomes" id="UP000189286"/>
    </source>
</evidence>
<reference evidence="2" key="1">
    <citation type="submission" date="2016-11" db="EMBL/GenBank/DDBJ databases">
        <authorList>
            <person name="Panda P."/>
            <person name="Visnovsky S."/>
            <person name="Pitman A."/>
        </authorList>
    </citation>
    <scope>NUCLEOTIDE SEQUENCE [LARGE SCALE GENOMIC DNA]</scope>
    <source>
        <strain evidence="2">ICMP 9972</strain>
    </source>
</reference>
<evidence type="ECO:0000313" key="1">
    <source>
        <dbReference type="EMBL" id="ONK07845.1"/>
    </source>
</evidence>
<dbReference type="OrthoDB" id="6555354at2"/>
<dbReference type="RefSeq" id="WP_039359983.1">
    <property type="nucleotide sequence ID" value="NZ_JRMH01000001.1"/>
</dbReference>
<proteinExistence type="predicted"/>
<dbReference type="Proteomes" id="UP000189286">
    <property type="component" value="Unassembled WGS sequence"/>
</dbReference>
<dbReference type="AlphaFoldDB" id="A0A1V2R659"/>
<comment type="caution">
    <text evidence="1">The sequence shown here is derived from an EMBL/GenBank/DDBJ whole genome shotgun (WGS) entry which is preliminary data.</text>
</comment>
<gene>
    <name evidence="1" type="ORF">BSK71_05325</name>
</gene>
<sequence length="308" mass="35212">MKKNNTLSNIKNVMPNWITIDEAVNTANQLINKKISHSDIYRSALCGKISLSIYFQSSITIRKTKEYNSKLKVKPTERSLFNRICILDSTCFLSGRNLISSTEGEYISATHCVLETALVGHEYKLIQRLLAKSLNIPTPIKGPEYTNYGIFVVVSGITYQVFERTTWKERFEQQLRRLPKSTAKEISEIVSSNRISKRYNKEFFPLHYLPQDACFVILQTELEKLISLRLKNESIPFSSTRITTPLSRLFWLSCKNNESISSLIKQPYKLLSIFEQWASVEGMTDRLSGDTLKTALERGSPASFLASK</sequence>
<accession>A0A1V2R659</accession>
<organism evidence="1 2">
    <name type="scientific">Pectobacterium actinidiae</name>
    <dbReference type="NCBI Taxonomy" id="1507808"/>
    <lineage>
        <taxon>Bacteria</taxon>
        <taxon>Pseudomonadati</taxon>
        <taxon>Pseudomonadota</taxon>
        <taxon>Gammaproteobacteria</taxon>
        <taxon>Enterobacterales</taxon>
        <taxon>Pectobacteriaceae</taxon>
        <taxon>Pectobacterium</taxon>
    </lineage>
</organism>
<dbReference type="EMBL" id="MPUJ01000003">
    <property type="protein sequence ID" value="ONK07845.1"/>
    <property type="molecule type" value="Genomic_DNA"/>
</dbReference>
<name>A0A1V2R659_9GAMM</name>